<accession>A0A0V0RST2</accession>
<organism evidence="1 2">
    <name type="scientific">Trichinella nelsoni</name>
    <dbReference type="NCBI Taxonomy" id="6336"/>
    <lineage>
        <taxon>Eukaryota</taxon>
        <taxon>Metazoa</taxon>
        <taxon>Ecdysozoa</taxon>
        <taxon>Nematoda</taxon>
        <taxon>Enoplea</taxon>
        <taxon>Dorylaimia</taxon>
        <taxon>Trichinellida</taxon>
        <taxon>Trichinellidae</taxon>
        <taxon>Trichinella</taxon>
    </lineage>
</organism>
<protein>
    <submittedName>
        <fullName evidence="1">Uncharacterized protein</fullName>
    </submittedName>
</protein>
<comment type="caution">
    <text evidence="1">The sequence shown here is derived from an EMBL/GenBank/DDBJ whole genome shotgun (WGS) entry which is preliminary data.</text>
</comment>
<sequence>MNVHQMRSVARCFWIAVQLGASKTLRKKRLAWRKVWKLSNCMIAGRPRRAMNLRSVRRKLSILIRLGLSPLMSSAPVKSTLTFTNGPTGSTLISGNSFIRFWYGGADTRRQVVRPLSTRCAPELEYPEPLPEGGVCLLHTCVQLPQMLTLDQQFSQTSSMREQGGMLCFSIEMGSA</sequence>
<evidence type="ECO:0000313" key="1">
    <source>
        <dbReference type="EMBL" id="KRX17317.1"/>
    </source>
</evidence>
<name>A0A0V0RST2_9BILA</name>
<dbReference type="OrthoDB" id="10563672at2759"/>
<dbReference type="EMBL" id="JYDL01000089">
    <property type="protein sequence ID" value="KRX17317.1"/>
    <property type="molecule type" value="Genomic_DNA"/>
</dbReference>
<proteinExistence type="predicted"/>
<gene>
    <name evidence="1" type="ORF">T07_1512</name>
</gene>
<reference evidence="1 2" key="1">
    <citation type="submission" date="2015-01" db="EMBL/GenBank/DDBJ databases">
        <title>Evolution of Trichinella species and genotypes.</title>
        <authorList>
            <person name="Korhonen P.K."/>
            <person name="Edoardo P."/>
            <person name="Giuseppe L.R."/>
            <person name="Gasser R.B."/>
        </authorList>
    </citation>
    <scope>NUCLEOTIDE SEQUENCE [LARGE SCALE GENOMIC DNA]</scope>
    <source>
        <strain evidence="1">ISS37</strain>
    </source>
</reference>
<dbReference type="AlphaFoldDB" id="A0A0V0RST2"/>
<keyword evidence="2" id="KW-1185">Reference proteome</keyword>
<dbReference type="Proteomes" id="UP000054630">
    <property type="component" value="Unassembled WGS sequence"/>
</dbReference>
<evidence type="ECO:0000313" key="2">
    <source>
        <dbReference type="Proteomes" id="UP000054630"/>
    </source>
</evidence>